<reference evidence="3" key="1">
    <citation type="submission" date="2021-08" db="EMBL/GenBank/DDBJ databases">
        <title>Hoeflea bacterium WL0058 sp. nov., isolated from the sediment.</title>
        <authorList>
            <person name="Wang L."/>
            <person name="Zhang D."/>
        </authorList>
    </citation>
    <scope>NUCLEOTIDE SEQUENCE</scope>
    <source>
        <strain evidence="3">WL0058</strain>
    </source>
</reference>
<dbReference type="Proteomes" id="UP001196509">
    <property type="component" value="Unassembled WGS sequence"/>
</dbReference>
<feature type="region of interest" description="Disordered" evidence="2">
    <location>
        <begin position="382"/>
        <end position="404"/>
    </location>
</feature>
<proteinExistence type="predicted"/>
<dbReference type="InterPro" id="IPR050982">
    <property type="entry name" value="Auxin_biosynth/cation_transpt"/>
</dbReference>
<evidence type="ECO:0000256" key="1">
    <source>
        <dbReference type="ARBA" id="ARBA00023002"/>
    </source>
</evidence>
<dbReference type="Gene3D" id="3.50.50.60">
    <property type="entry name" value="FAD/NAD(P)-binding domain"/>
    <property type="match status" value="1"/>
</dbReference>
<evidence type="ECO:0000313" key="4">
    <source>
        <dbReference type="Proteomes" id="UP001196509"/>
    </source>
</evidence>
<dbReference type="EMBL" id="JAICBX010000001">
    <property type="protein sequence ID" value="MBW8635821.1"/>
    <property type="molecule type" value="Genomic_DNA"/>
</dbReference>
<name>A0AAE2ZIZ4_9HYPH</name>
<dbReference type="Pfam" id="PF13738">
    <property type="entry name" value="Pyr_redox_3"/>
    <property type="match status" value="1"/>
</dbReference>
<dbReference type="PANTHER" id="PTHR43539:SF78">
    <property type="entry name" value="FLAVIN-CONTAINING MONOOXYGENASE"/>
    <property type="match status" value="1"/>
</dbReference>
<dbReference type="AlphaFoldDB" id="A0AAE2ZIZ4"/>
<dbReference type="GO" id="GO:0004497">
    <property type="term" value="F:monooxygenase activity"/>
    <property type="evidence" value="ECO:0007669"/>
    <property type="project" value="TreeGrafter"/>
</dbReference>
<dbReference type="GO" id="GO:0005829">
    <property type="term" value="C:cytosol"/>
    <property type="evidence" value="ECO:0007669"/>
    <property type="project" value="TreeGrafter"/>
</dbReference>
<sequence length="404" mass="43706">METTIPSNVLVIGAGLSGLAVAEALSRRNIPVTILEARDRVAEPWRARHPALRLNIHRHFAGLPGLKAPRKDGVFLRRDSLVEYLETYAKRIGAPIRFGAEVLSLDREPVGWSVKTTAGDFGAAHVVFATGRDRLPVIPDWPGRQAFPGEIIHAADLGDVSRFDGKRVLVVGAGNSGADVLNHLARNRPAEICVSVRHGPAVVPARVFGFPLHRLARVFAAMPAWLLDPAFRLTERLFLGDLRRYGVPSHPDGGGTRLIRDGVAFAIDDGFVAALKAGRIRAAPELQRFDGQTARFADGGSFEPDIVIAATGYDTGLQPLLGDLGVLDSQGRPRRPAGEPDSDHPGLRFAGYKAIFTGYFDAARIAADRISQAVVEDLSHRPTQFGPKIHRPVGRAAQPRALHN</sequence>
<accession>A0AAE2ZIZ4</accession>
<organism evidence="3 4">
    <name type="scientific">Flavimaribacter sediminis</name>
    <dbReference type="NCBI Taxonomy" id="2865987"/>
    <lineage>
        <taxon>Bacteria</taxon>
        <taxon>Pseudomonadati</taxon>
        <taxon>Pseudomonadota</taxon>
        <taxon>Alphaproteobacteria</taxon>
        <taxon>Hyphomicrobiales</taxon>
        <taxon>Rhizobiaceae</taxon>
        <taxon>Flavimaribacter</taxon>
    </lineage>
</organism>
<keyword evidence="4" id="KW-1185">Reference proteome</keyword>
<gene>
    <name evidence="3" type="ORF">K1W69_01375</name>
</gene>
<dbReference type="PANTHER" id="PTHR43539">
    <property type="entry name" value="FLAVIN-BINDING MONOOXYGENASE-LIKE PROTEIN (AFU_ORTHOLOGUE AFUA_4G09220)"/>
    <property type="match status" value="1"/>
</dbReference>
<evidence type="ECO:0000313" key="3">
    <source>
        <dbReference type="EMBL" id="MBW8635821.1"/>
    </source>
</evidence>
<dbReference type="PRINTS" id="PR00469">
    <property type="entry name" value="PNDRDTASEII"/>
</dbReference>
<evidence type="ECO:0000256" key="2">
    <source>
        <dbReference type="SAM" id="MobiDB-lite"/>
    </source>
</evidence>
<dbReference type="RefSeq" id="WP_220226538.1">
    <property type="nucleotide sequence ID" value="NZ_JAICBX010000001.1"/>
</dbReference>
<dbReference type="GO" id="GO:0050660">
    <property type="term" value="F:flavin adenine dinucleotide binding"/>
    <property type="evidence" value="ECO:0007669"/>
    <property type="project" value="TreeGrafter"/>
</dbReference>
<dbReference type="PRINTS" id="PR00368">
    <property type="entry name" value="FADPNR"/>
</dbReference>
<keyword evidence="1" id="KW-0560">Oxidoreductase</keyword>
<comment type="caution">
    <text evidence="3">The sequence shown here is derived from an EMBL/GenBank/DDBJ whole genome shotgun (WGS) entry which is preliminary data.</text>
</comment>
<dbReference type="SUPFAM" id="SSF51905">
    <property type="entry name" value="FAD/NAD(P)-binding domain"/>
    <property type="match status" value="2"/>
</dbReference>
<protein>
    <submittedName>
        <fullName evidence="3">NAD(P)/FAD-dependent oxidoreductase</fullName>
    </submittedName>
</protein>
<dbReference type="InterPro" id="IPR036188">
    <property type="entry name" value="FAD/NAD-bd_sf"/>
</dbReference>